<dbReference type="Proteomes" id="UP000719766">
    <property type="component" value="Unassembled WGS sequence"/>
</dbReference>
<feature type="compositionally biased region" description="Acidic residues" evidence="1">
    <location>
        <begin position="286"/>
        <end position="297"/>
    </location>
</feature>
<accession>A0A9P7AMM6</accession>
<keyword evidence="3" id="KW-1185">Reference proteome</keyword>
<feature type="non-terminal residue" evidence="2">
    <location>
        <position position="321"/>
    </location>
</feature>
<name>A0A9P7AMM6_9AGAM</name>
<reference evidence="2" key="1">
    <citation type="journal article" date="2020" name="New Phytol.">
        <title>Comparative genomics reveals dynamic genome evolution in host specialist ectomycorrhizal fungi.</title>
        <authorList>
            <person name="Lofgren L.A."/>
            <person name="Nguyen N.H."/>
            <person name="Vilgalys R."/>
            <person name="Ruytinx J."/>
            <person name="Liao H.L."/>
            <person name="Branco S."/>
            <person name="Kuo A."/>
            <person name="LaButti K."/>
            <person name="Lipzen A."/>
            <person name="Andreopoulos W."/>
            <person name="Pangilinan J."/>
            <person name="Riley R."/>
            <person name="Hundley H."/>
            <person name="Na H."/>
            <person name="Barry K."/>
            <person name="Grigoriev I.V."/>
            <person name="Stajich J.E."/>
            <person name="Kennedy P.G."/>
        </authorList>
    </citation>
    <scope>NUCLEOTIDE SEQUENCE</scope>
    <source>
        <strain evidence="2">S12</strain>
    </source>
</reference>
<comment type="caution">
    <text evidence="2">The sequence shown here is derived from an EMBL/GenBank/DDBJ whole genome shotgun (WGS) entry which is preliminary data.</text>
</comment>
<gene>
    <name evidence="2" type="ORF">HD556DRAFT_1239051</name>
</gene>
<organism evidence="2 3">
    <name type="scientific">Suillus plorans</name>
    <dbReference type="NCBI Taxonomy" id="116603"/>
    <lineage>
        <taxon>Eukaryota</taxon>
        <taxon>Fungi</taxon>
        <taxon>Dikarya</taxon>
        <taxon>Basidiomycota</taxon>
        <taxon>Agaricomycotina</taxon>
        <taxon>Agaricomycetes</taxon>
        <taxon>Agaricomycetidae</taxon>
        <taxon>Boletales</taxon>
        <taxon>Suillineae</taxon>
        <taxon>Suillaceae</taxon>
        <taxon>Suillus</taxon>
    </lineage>
</organism>
<protein>
    <submittedName>
        <fullName evidence="2">Uncharacterized protein</fullName>
    </submittedName>
</protein>
<dbReference type="AlphaFoldDB" id="A0A9P7AMM6"/>
<dbReference type="GeneID" id="64591780"/>
<evidence type="ECO:0000256" key="1">
    <source>
        <dbReference type="SAM" id="MobiDB-lite"/>
    </source>
</evidence>
<dbReference type="RefSeq" id="XP_041159175.1">
    <property type="nucleotide sequence ID" value="XM_041298016.1"/>
</dbReference>
<feature type="region of interest" description="Disordered" evidence="1">
    <location>
        <begin position="270"/>
        <end position="299"/>
    </location>
</feature>
<dbReference type="OrthoDB" id="3267861at2759"/>
<dbReference type="EMBL" id="JABBWE010000035">
    <property type="protein sequence ID" value="KAG1792596.1"/>
    <property type="molecule type" value="Genomic_DNA"/>
</dbReference>
<evidence type="ECO:0000313" key="3">
    <source>
        <dbReference type="Proteomes" id="UP000719766"/>
    </source>
</evidence>
<sequence>MKVLSILNIDTSLRQRRRDQLVTALTPSSRHHPCSVRGVSHNTTMDVDIEFAREKDLHHIASSCQKHRHTATCFKYWKGPPDPKQCRFDLDERRFQPTSYFDKEEGEICLRCLDGMVNNFNETILELVRCNMDIKFISSGASAKAILYYITDYITKSQLKAHVAYAALRLAVDKLGQYCPGDDDLTVRAKRLLQKCAHAMISHQELSAQQVSSYLLDYEDHFTSHAFNNLYWTSFERHIDEEQPSSECQPDRTDNIQENCWQAHEEVDDMTNDDECQEDNRNWNEDTAENDEDDDEVGVSVDHTGNFVEKPSQYMDYIFRG</sequence>
<evidence type="ECO:0000313" key="2">
    <source>
        <dbReference type="EMBL" id="KAG1792596.1"/>
    </source>
</evidence>
<proteinExistence type="predicted"/>